<dbReference type="EMBL" id="CP011267">
    <property type="protein sequence ID" value="AKG92550.1"/>
    <property type="molecule type" value="Genomic_DNA"/>
</dbReference>
<dbReference type="Proteomes" id="UP000034723">
    <property type="component" value="Chromosome"/>
</dbReference>
<dbReference type="Pfam" id="PF01909">
    <property type="entry name" value="NTP_transf_2"/>
    <property type="match status" value="1"/>
</dbReference>
<dbReference type="InterPro" id="IPR002934">
    <property type="entry name" value="Polymerase_NTP_transf_dom"/>
</dbReference>
<dbReference type="InParanoid" id="A0A0F7IJY2"/>
<sequence>MPSSSGKPIRLRDFIRVGDLFFSVVGYRNDESVKCFLRYAPGKGGRFKDGREYRKLSHEEAIAVGERYFSPKEGVFRVNHTEIDEVFKPEERLSEAMDSEVRKVVDFLHEIPREEMGVTGSRLIGLKGQESDVDFVVYGRYWFEARERIKRGIERGELSEPDDETWEFIFRKRKPPLSYEAFLLHERRKYHRAFIGSTYFDLLYVRGYEELNKPIPEEVGTKLGKMRVVARVISDRDVFDYPAYYPVDHPEIRAVLSFTHTYAGQVFEGEVLEAYGQLEEIDGERYLIVGTKRETEDEYIVSRTLLERMGVSEYLNDRIESV</sequence>
<dbReference type="AlphaFoldDB" id="A0A0F7IJY2"/>
<dbReference type="PATRIC" id="fig|113653.22.peg.89"/>
<accession>A0A0F7IJY2</accession>
<dbReference type="GO" id="GO:0016779">
    <property type="term" value="F:nucleotidyltransferase activity"/>
    <property type="evidence" value="ECO:0007669"/>
    <property type="project" value="InterPro"/>
</dbReference>
<proteinExistence type="predicted"/>
<evidence type="ECO:0000313" key="2">
    <source>
        <dbReference type="EMBL" id="AKG92550.1"/>
    </source>
</evidence>
<dbReference type="RefSeq" id="WP_048094190.1">
    <property type="nucleotide sequence ID" value="NZ_CP011267.1"/>
</dbReference>
<dbReference type="GeneID" id="24802679"/>
<keyword evidence="3" id="KW-1185">Reference proteome</keyword>
<protein>
    <submittedName>
        <fullName evidence="2">Uncharacterized protein conserved in archaea</fullName>
    </submittedName>
</protein>
<reference evidence="2 3" key="1">
    <citation type="submission" date="2015-04" db="EMBL/GenBank/DDBJ databases">
        <title>The complete genome sequence of the hyperthermophilic, obligate iron-reducing archaeon Geoglobus ahangari strain 234T.</title>
        <authorList>
            <person name="Manzella M.P."/>
            <person name="Holmes D.E."/>
            <person name="Rocheleau J.M."/>
            <person name="Chung A."/>
            <person name="Reguera G."/>
            <person name="Kashefi K."/>
        </authorList>
    </citation>
    <scope>NUCLEOTIDE SEQUENCE [LARGE SCALE GENOMIC DNA]</scope>
    <source>
        <strain evidence="2 3">234</strain>
    </source>
</reference>
<dbReference type="STRING" id="113653.GAH_00090"/>
<dbReference type="HOGENOM" id="CLU_072733_0_0_2"/>
<evidence type="ECO:0000259" key="1">
    <source>
        <dbReference type="Pfam" id="PF01909"/>
    </source>
</evidence>
<name>A0A0F7IJY2_9EURY</name>
<gene>
    <name evidence="2" type="ORF">GAH_00090</name>
</gene>
<evidence type="ECO:0000313" key="3">
    <source>
        <dbReference type="Proteomes" id="UP000034723"/>
    </source>
</evidence>
<dbReference type="KEGG" id="gah:GAH_00090"/>
<organism evidence="2 3">
    <name type="scientific">Geoglobus ahangari</name>
    <dbReference type="NCBI Taxonomy" id="113653"/>
    <lineage>
        <taxon>Archaea</taxon>
        <taxon>Methanobacteriati</taxon>
        <taxon>Methanobacteriota</taxon>
        <taxon>Archaeoglobi</taxon>
        <taxon>Archaeoglobales</taxon>
        <taxon>Archaeoglobaceae</taxon>
        <taxon>Geoglobus</taxon>
    </lineage>
</organism>
<feature type="domain" description="Polymerase nucleotidyl transferase" evidence="1">
    <location>
        <begin position="101"/>
        <end position="175"/>
    </location>
</feature>
<dbReference type="OrthoDB" id="18771at2157"/>